<evidence type="ECO:0000313" key="3">
    <source>
        <dbReference type="Proteomes" id="UP001144612"/>
    </source>
</evidence>
<dbReference type="EMBL" id="JAPQFJ010000002">
    <property type="protein sequence ID" value="MCY6957644.1"/>
    <property type="molecule type" value="Genomic_DNA"/>
</dbReference>
<dbReference type="Proteomes" id="UP001144612">
    <property type="component" value="Unassembled WGS sequence"/>
</dbReference>
<evidence type="ECO:0000313" key="2">
    <source>
        <dbReference type="EMBL" id="MCY6957644.1"/>
    </source>
</evidence>
<dbReference type="InterPro" id="IPR011437">
    <property type="entry name" value="DUF1540"/>
</dbReference>
<gene>
    <name evidence="2" type="ORF">OW729_03360</name>
</gene>
<comment type="caution">
    <text evidence="2">The sequence shown here is derived from an EMBL/GenBank/DDBJ whole genome shotgun (WGS) entry which is preliminary data.</text>
</comment>
<keyword evidence="3" id="KW-1185">Reference proteome</keyword>
<organism evidence="2 3">
    <name type="scientific">Clostridium brassicae</name>
    <dbReference type="NCBI Taxonomy" id="2999072"/>
    <lineage>
        <taxon>Bacteria</taxon>
        <taxon>Bacillati</taxon>
        <taxon>Bacillota</taxon>
        <taxon>Clostridia</taxon>
        <taxon>Eubacteriales</taxon>
        <taxon>Clostridiaceae</taxon>
        <taxon>Clostridium</taxon>
    </lineage>
</organism>
<accession>A0ABT4D5S8</accession>
<sequence>MVREVNCEVYSCVYNDHRICSADAIEINGDDMRTRNSI</sequence>
<evidence type="ECO:0000259" key="1">
    <source>
        <dbReference type="Pfam" id="PF07561"/>
    </source>
</evidence>
<protein>
    <submittedName>
        <fullName evidence="2">DUF1540 domain-containing protein</fullName>
    </submittedName>
</protein>
<name>A0ABT4D5S8_9CLOT</name>
<reference evidence="2" key="1">
    <citation type="submission" date="2022-12" db="EMBL/GenBank/DDBJ databases">
        <title>Clostridium sp. nov., isolated from industrial wastewater.</title>
        <authorList>
            <person name="Jiayan W."/>
        </authorList>
    </citation>
    <scope>NUCLEOTIDE SEQUENCE</scope>
    <source>
        <strain evidence="2">ZC22-4</strain>
    </source>
</reference>
<proteinExistence type="predicted"/>
<dbReference type="Pfam" id="PF07561">
    <property type="entry name" value="DUF1540"/>
    <property type="match status" value="1"/>
</dbReference>
<feature type="domain" description="DUF1540" evidence="1">
    <location>
        <begin position="5"/>
        <end position="34"/>
    </location>
</feature>